<dbReference type="InterPro" id="IPR007016">
    <property type="entry name" value="O-antigen_ligase-rel_domated"/>
</dbReference>
<keyword evidence="4 5" id="KW-0472">Membrane</keyword>
<feature type="transmembrane region" description="Helical" evidence="5">
    <location>
        <begin position="200"/>
        <end position="226"/>
    </location>
</feature>
<dbReference type="PANTHER" id="PTHR37422:SF13">
    <property type="entry name" value="LIPOPOLYSACCHARIDE BIOSYNTHESIS PROTEIN PA4999-RELATED"/>
    <property type="match status" value="1"/>
</dbReference>
<evidence type="ECO:0000256" key="1">
    <source>
        <dbReference type="ARBA" id="ARBA00004141"/>
    </source>
</evidence>
<feature type="transmembrane region" description="Helical" evidence="5">
    <location>
        <begin position="67"/>
        <end position="85"/>
    </location>
</feature>
<feature type="domain" description="O-antigen ligase-related" evidence="6">
    <location>
        <begin position="201"/>
        <end position="355"/>
    </location>
</feature>
<dbReference type="InterPro" id="IPR051533">
    <property type="entry name" value="WaaL-like"/>
</dbReference>
<dbReference type="GO" id="GO:0016020">
    <property type="term" value="C:membrane"/>
    <property type="evidence" value="ECO:0007669"/>
    <property type="project" value="UniProtKB-SubCell"/>
</dbReference>
<keyword evidence="7" id="KW-0436">Ligase</keyword>
<feature type="transmembrane region" description="Helical" evidence="5">
    <location>
        <begin position="120"/>
        <end position="144"/>
    </location>
</feature>
<feature type="transmembrane region" description="Helical" evidence="5">
    <location>
        <begin position="246"/>
        <end position="271"/>
    </location>
</feature>
<keyword evidence="3 5" id="KW-1133">Transmembrane helix</keyword>
<reference evidence="7 8" key="1">
    <citation type="submission" date="2019-07" db="EMBL/GenBank/DDBJ databases">
        <title>Genomic Encyclopedia of Type Strains, Phase I: the one thousand microbial genomes (KMG-I) project.</title>
        <authorList>
            <person name="Kyrpides N."/>
        </authorList>
    </citation>
    <scope>NUCLEOTIDE SEQUENCE [LARGE SCALE GENOMIC DNA]</scope>
    <source>
        <strain evidence="7 8">DSM 13558</strain>
    </source>
</reference>
<feature type="transmembrane region" description="Helical" evidence="5">
    <location>
        <begin position="38"/>
        <end position="55"/>
    </location>
</feature>
<feature type="transmembrane region" description="Helical" evidence="5">
    <location>
        <begin position="12"/>
        <end position="32"/>
    </location>
</feature>
<evidence type="ECO:0000313" key="8">
    <source>
        <dbReference type="Proteomes" id="UP000315343"/>
    </source>
</evidence>
<sequence length="421" mass="48308">MIGRKKSFKVEYIAWIALFIYFLLMFCVSSTVFFLRPYLLTALPLLILVIEIVILNREILVSRSMVLFIFLYLISLISSIINRTFLELTALQNFLQYPAICLGIILMCNTKEKLIKFLKIIFWLGFLGGPIIGLYQMAIGDYLYPLPKDSIYQMNIFISTIICTAVQYNANFVALHMTFVFFIGMYLTGQITYRKKTYSVAVIITFICLILTYSRTALIAVIFSLFIYLCMNINKYKTALQVTEKIYLFLVIAVIIMIIISVAEVNVFEFIQNSLSANLKKLMVIKDKGNVIIRFEQWKASIKSIANAPILNVFFGFGNNYTEKLAEYSGYNISTHNTIFEQLMTNGIIGVVIVIIIMISTLKKFLVLYKQSFKESILLCGYFTLLIILQMISALSIEIMVFFVLSDLLLKLNFQGSVFDE</sequence>
<organism evidence="7 8">
    <name type="scientific">Sedimentibacter saalensis</name>
    <dbReference type="NCBI Taxonomy" id="130788"/>
    <lineage>
        <taxon>Bacteria</taxon>
        <taxon>Bacillati</taxon>
        <taxon>Bacillota</taxon>
        <taxon>Tissierellia</taxon>
        <taxon>Sedimentibacter</taxon>
    </lineage>
</organism>
<dbReference type="EMBL" id="VLKH01000006">
    <property type="protein sequence ID" value="TWH79356.1"/>
    <property type="molecule type" value="Genomic_DNA"/>
</dbReference>
<evidence type="ECO:0000256" key="2">
    <source>
        <dbReference type="ARBA" id="ARBA00022692"/>
    </source>
</evidence>
<dbReference type="PANTHER" id="PTHR37422">
    <property type="entry name" value="TEICHURONIC ACID BIOSYNTHESIS PROTEIN TUAE"/>
    <property type="match status" value="1"/>
</dbReference>
<comment type="caution">
    <text evidence="7">The sequence shown here is derived from an EMBL/GenBank/DDBJ whole genome shotgun (WGS) entry which is preliminary data.</text>
</comment>
<feature type="transmembrane region" description="Helical" evidence="5">
    <location>
        <begin position="382"/>
        <end position="405"/>
    </location>
</feature>
<name>A0A562J851_9FIRM</name>
<evidence type="ECO:0000256" key="3">
    <source>
        <dbReference type="ARBA" id="ARBA00022989"/>
    </source>
</evidence>
<evidence type="ECO:0000256" key="4">
    <source>
        <dbReference type="ARBA" id="ARBA00023136"/>
    </source>
</evidence>
<keyword evidence="2 5" id="KW-0812">Transmembrane</keyword>
<feature type="transmembrane region" description="Helical" evidence="5">
    <location>
        <begin position="156"/>
        <end position="188"/>
    </location>
</feature>
<comment type="subcellular location">
    <subcellularLocation>
        <location evidence="1">Membrane</location>
        <topology evidence="1">Multi-pass membrane protein</topology>
    </subcellularLocation>
</comment>
<feature type="transmembrane region" description="Helical" evidence="5">
    <location>
        <begin position="343"/>
        <end position="362"/>
    </location>
</feature>
<evidence type="ECO:0000313" key="7">
    <source>
        <dbReference type="EMBL" id="TWH79356.1"/>
    </source>
</evidence>
<protein>
    <submittedName>
        <fullName evidence="7">O-antigen ligase-like membrane protein</fullName>
    </submittedName>
</protein>
<evidence type="ECO:0000259" key="6">
    <source>
        <dbReference type="Pfam" id="PF04932"/>
    </source>
</evidence>
<feature type="transmembrane region" description="Helical" evidence="5">
    <location>
        <begin position="91"/>
        <end position="108"/>
    </location>
</feature>
<evidence type="ECO:0000256" key="5">
    <source>
        <dbReference type="SAM" id="Phobius"/>
    </source>
</evidence>
<dbReference type="AlphaFoldDB" id="A0A562J851"/>
<keyword evidence="8" id="KW-1185">Reference proteome</keyword>
<dbReference type="Proteomes" id="UP000315343">
    <property type="component" value="Unassembled WGS sequence"/>
</dbReference>
<dbReference type="Pfam" id="PF04932">
    <property type="entry name" value="Wzy_C"/>
    <property type="match status" value="1"/>
</dbReference>
<dbReference type="GO" id="GO:0016874">
    <property type="term" value="F:ligase activity"/>
    <property type="evidence" value="ECO:0007669"/>
    <property type="project" value="UniProtKB-KW"/>
</dbReference>
<dbReference type="RefSeq" id="WP_170226190.1">
    <property type="nucleotide sequence ID" value="NZ_VLKH01000006.1"/>
</dbReference>
<proteinExistence type="predicted"/>
<gene>
    <name evidence="7" type="ORF">LY60_02333</name>
</gene>
<accession>A0A562J851</accession>